<dbReference type="InterPro" id="IPR029062">
    <property type="entry name" value="Class_I_gatase-like"/>
</dbReference>
<evidence type="ECO:0000313" key="5">
    <source>
        <dbReference type="Proteomes" id="UP000653343"/>
    </source>
</evidence>
<dbReference type="Pfam" id="PF01965">
    <property type="entry name" value="DJ-1_PfpI"/>
    <property type="match status" value="1"/>
</dbReference>
<dbReference type="EMBL" id="BMYU01000002">
    <property type="protein sequence ID" value="GGX33849.1"/>
    <property type="molecule type" value="Genomic_DNA"/>
</dbReference>
<dbReference type="Gene3D" id="3.40.50.880">
    <property type="match status" value="1"/>
</dbReference>
<dbReference type="InterPro" id="IPR018060">
    <property type="entry name" value="HTH_AraC"/>
</dbReference>
<gene>
    <name evidence="4" type="ORF">GCM10010946_08640</name>
</gene>
<dbReference type="InterPro" id="IPR052158">
    <property type="entry name" value="INH-QAR"/>
</dbReference>
<dbReference type="SUPFAM" id="SSF46689">
    <property type="entry name" value="Homeodomain-like"/>
    <property type="match status" value="2"/>
</dbReference>
<evidence type="ECO:0000259" key="3">
    <source>
        <dbReference type="PROSITE" id="PS01124"/>
    </source>
</evidence>
<reference evidence="5" key="1">
    <citation type="journal article" date="2019" name="Int. J. Syst. Evol. Microbiol.">
        <title>The Global Catalogue of Microorganisms (GCM) 10K type strain sequencing project: providing services to taxonomists for standard genome sequencing and annotation.</title>
        <authorList>
            <consortium name="The Broad Institute Genomics Platform"/>
            <consortium name="The Broad Institute Genome Sequencing Center for Infectious Disease"/>
            <person name="Wu L."/>
            <person name="Ma J."/>
        </authorList>
    </citation>
    <scope>NUCLEOTIDE SEQUENCE [LARGE SCALE GENOMIC DNA]</scope>
    <source>
        <strain evidence="5">KCTC 23917</strain>
    </source>
</reference>
<dbReference type="Proteomes" id="UP000653343">
    <property type="component" value="Unassembled WGS sequence"/>
</dbReference>
<dbReference type="Pfam" id="PF12833">
    <property type="entry name" value="HTH_18"/>
    <property type="match status" value="1"/>
</dbReference>
<protein>
    <submittedName>
        <fullName evidence="4">AraC family transcriptional regulator</fullName>
    </submittedName>
</protein>
<dbReference type="PANTHER" id="PTHR43130:SF3">
    <property type="entry name" value="HTH-TYPE TRANSCRIPTIONAL REGULATOR RV1931C"/>
    <property type="match status" value="1"/>
</dbReference>
<evidence type="ECO:0000313" key="4">
    <source>
        <dbReference type="EMBL" id="GGX33849.1"/>
    </source>
</evidence>
<dbReference type="CDD" id="cd03137">
    <property type="entry name" value="GATase1_AraC_1"/>
    <property type="match status" value="1"/>
</dbReference>
<dbReference type="InterPro" id="IPR002818">
    <property type="entry name" value="DJ-1/PfpI"/>
</dbReference>
<sequence length="316" mass="34075">MFVIYEGFELLDLAGPMSVFTKADELAGGGRYQIVTASPEGGAVSCSAGVPVGSQTCSELQLTQHDTVLVTGAGADVLRRAMRHRAILDLMCDAAQQAERYGSICSGTFILGAAGLLTGKRVSTHWLATGQLSTLYPQADTSPDLLYVVDGRMWTSAGVSTGIDMAMAMAEADLGGALAARVARHLVMYARRPGHQSQFSSFLEAQQAGNQCFGTLIDWIENHLGERILVEDLAEVAGMSTRTFHRKFTAAMQITPARYLEERKMEWAKRLLEAGHSVKTVTGKSGFSSEAAFRTAFTERFGIPPSLHAKLNQYGD</sequence>
<feature type="domain" description="HTH araC/xylS-type" evidence="3">
    <location>
        <begin position="214"/>
        <end position="311"/>
    </location>
</feature>
<dbReference type="InterPro" id="IPR009057">
    <property type="entry name" value="Homeodomain-like_sf"/>
</dbReference>
<dbReference type="SMART" id="SM00342">
    <property type="entry name" value="HTH_ARAC"/>
    <property type="match status" value="1"/>
</dbReference>
<keyword evidence="5" id="KW-1185">Reference proteome</keyword>
<dbReference type="RefSeq" id="WP_268249265.1">
    <property type="nucleotide sequence ID" value="NZ_BMYU01000002.1"/>
</dbReference>
<accession>A0ABQ2XTP4</accession>
<comment type="caution">
    <text evidence="4">The sequence shown here is derived from an EMBL/GenBank/DDBJ whole genome shotgun (WGS) entry which is preliminary data.</text>
</comment>
<keyword evidence="2" id="KW-0804">Transcription</keyword>
<dbReference type="Gene3D" id="1.10.10.60">
    <property type="entry name" value="Homeodomain-like"/>
    <property type="match status" value="1"/>
</dbReference>
<dbReference type="SUPFAM" id="SSF52317">
    <property type="entry name" value="Class I glutamine amidotransferase-like"/>
    <property type="match status" value="1"/>
</dbReference>
<evidence type="ECO:0000256" key="2">
    <source>
        <dbReference type="ARBA" id="ARBA00023163"/>
    </source>
</evidence>
<proteinExistence type="predicted"/>
<keyword evidence="1" id="KW-0805">Transcription regulation</keyword>
<name>A0ABQ2XTP4_9BURK</name>
<evidence type="ECO:0000256" key="1">
    <source>
        <dbReference type="ARBA" id="ARBA00023015"/>
    </source>
</evidence>
<dbReference type="PROSITE" id="PS01124">
    <property type="entry name" value="HTH_ARAC_FAMILY_2"/>
    <property type="match status" value="1"/>
</dbReference>
<dbReference type="PANTHER" id="PTHR43130">
    <property type="entry name" value="ARAC-FAMILY TRANSCRIPTIONAL REGULATOR"/>
    <property type="match status" value="1"/>
</dbReference>
<organism evidence="4 5">
    <name type="scientific">Undibacterium squillarum</name>
    <dbReference type="NCBI Taxonomy" id="1131567"/>
    <lineage>
        <taxon>Bacteria</taxon>
        <taxon>Pseudomonadati</taxon>
        <taxon>Pseudomonadota</taxon>
        <taxon>Betaproteobacteria</taxon>
        <taxon>Burkholderiales</taxon>
        <taxon>Oxalobacteraceae</taxon>
        <taxon>Undibacterium</taxon>
    </lineage>
</organism>